<reference evidence="1 3" key="1">
    <citation type="journal article" date="2014" name="Genome Announc.">
        <title>Draft Genome Sequence of Bacillus alcalophilus AV1934, a Classic Alkaliphile Isolated from Human Feces in 1934.</title>
        <authorList>
            <person name="Attie O."/>
            <person name="Jayaprakash A."/>
            <person name="Shah H."/>
            <person name="Paulsen I.T."/>
            <person name="Morino M."/>
            <person name="Takahashi Y."/>
            <person name="Narumi I."/>
            <person name="Sachidanandam R."/>
            <person name="Satoh K."/>
            <person name="Ito M."/>
            <person name="Krulwich T.A."/>
        </authorList>
    </citation>
    <scope>NUCLEOTIDE SEQUENCE [LARGE SCALE GENOMIC DNA]</scope>
    <source>
        <strain evidence="1 3">AV1934</strain>
    </source>
</reference>
<evidence type="ECO:0000313" key="3">
    <source>
        <dbReference type="Proteomes" id="UP000002754"/>
    </source>
</evidence>
<keyword evidence="3" id="KW-1185">Reference proteome</keyword>
<name>A0A094WQ05_ALKAL</name>
<dbReference type="Proteomes" id="UP000002754">
    <property type="component" value="Unassembled WGS sequence"/>
</dbReference>
<dbReference type="eggNOG" id="ENOG502ZGPZ">
    <property type="taxonomic scope" value="Bacteria"/>
</dbReference>
<evidence type="ECO:0000313" key="4">
    <source>
        <dbReference type="Proteomes" id="UP000297014"/>
    </source>
</evidence>
<proteinExistence type="predicted"/>
<dbReference type="EMBL" id="JALP01000248">
    <property type="protein sequence ID" value="THG89301.1"/>
    <property type="molecule type" value="Genomic_DNA"/>
</dbReference>
<organism evidence="1 3">
    <name type="scientific">Alkalihalobacillus alcalophilus ATCC 27647 = CGMCC 1.3604</name>
    <dbReference type="NCBI Taxonomy" id="1218173"/>
    <lineage>
        <taxon>Bacteria</taxon>
        <taxon>Bacillati</taxon>
        <taxon>Bacillota</taxon>
        <taxon>Bacilli</taxon>
        <taxon>Bacillales</taxon>
        <taxon>Bacillaceae</taxon>
        <taxon>Alkalihalobacillus</taxon>
    </lineage>
</organism>
<sequence length="117" mass="13425">MSIDYRFNEWRVSGEQAEAWSPMAYRLCSKNSKTDLMNGYRVGDILYLHYLRGMTAKDIKQYSLGYGVSTAIIKSVLNGFGRQSGAEAKEAYQIGMYLVENEPEMLEKMYQIKVSQL</sequence>
<dbReference type="AlphaFoldDB" id="A0A094WQ05"/>
<dbReference type="Proteomes" id="UP000297014">
    <property type="component" value="Unassembled WGS sequence"/>
</dbReference>
<dbReference type="OrthoDB" id="2869339at2"/>
<protein>
    <submittedName>
        <fullName evidence="1">Uncharacterized protein</fullName>
    </submittedName>
</protein>
<dbReference type="RefSeq" id="WP_003324279.1">
    <property type="nucleotide sequence ID" value="NZ_ALPT02000015.1"/>
</dbReference>
<evidence type="ECO:0000313" key="2">
    <source>
        <dbReference type="EMBL" id="THG89301.1"/>
    </source>
</evidence>
<evidence type="ECO:0000313" key="1">
    <source>
        <dbReference type="EMBL" id="KGA98118.1"/>
    </source>
</evidence>
<gene>
    <name evidence="2" type="ORF">AJ85_18565</name>
    <name evidence="1" type="ORF">BALCAV_0206225</name>
</gene>
<dbReference type="EMBL" id="ALPT02000015">
    <property type="protein sequence ID" value="KGA98118.1"/>
    <property type="molecule type" value="Genomic_DNA"/>
</dbReference>
<dbReference type="STRING" id="1218173.BALCAV_0206225"/>
<reference evidence="2 4" key="2">
    <citation type="submission" date="2014-01" db="EMBL/GenBank/DDBJ databases">
        <title>Draft genome sequencing of Bacillus alcalophilus CGMCC 1.3604.</title>
        <authorList>
            <person name="Yang J."/>
            <person name="Diao L."/>
            <person name="Yang S."/>
        </authorList>
    </citation>
    <scope>NUCLEOTIDE SEQUENCE [LARGE SCALE GENOMIC DNA]</scope>
    <source>
        <strain evidence="2 4">CGMCC 1.3604</strain>
    </source>
</reference>
<accession>A0A094WQ05</accession>
<comment type="caution">
    <text evidence="1">The sequence shown here is derived from an EMBL/GenBank/DDBJ whole genome shotgun (WGS) entry which is preliminary data.</text>
</comment>